<evidence type="ECO:0000256" key="1">
    <source>
        <dbReference type="SAM" id="MobiDB-lite"/>
    </source>
</evidence>
<reference evidence="2" key="1">
    <citation type="submission" date="2015-07" db="EMBL/GenBank/DDBJ databases">
        <title>Transcriptome Assembly of Anthurium amnicola.</title>
        <authorList>
            <person name="Suzuki J."/>
        </authorList>
    </citation>
    <scope>NUCLEOTIDE SEQUENCE</scope>
</reference>
<accession>A0A1D1Z8B3</accession>
<sequence>MCANLYIEANWPAPPSPFFFLTSPGPHILQTLWVPTSATSIVPIPMHLSIMGRSLVLTFLFLTLVSSPGRTVAAAVSSPHPWNPQLRRPLLPPGESNPDHLPPDVVTSLSHTEETSDQEAERGDVLSNSGVDFGTKAWPYVYYSRRDRKGTVDWGIRSWPYVYYAKREAKQHLEGTSSDARDIAGISNMPEDVHHGRKDVIETRI</sequence>
<gene>
    <name evidence="2" type="primary">rpoC2_29</name>
    <name evidence="2" type="ORF">g.31155</name>
</gene>
<name>A0A1D1Z8B3_9ARAE</name>
<organism evidence="2">
    <name type="scientific">Anthurium amnicola</name>
    <dbReference type="NCBI Taxonomy" id="1678845"/>
    <lineage>
        <taxon>Eukaryota</taxon>
        <taxon>Viridiplantae</taxon>
        <taxon>Streptophyta</taxon>
        <taxon>Embryophyta</taxon>
        <taxon>Tracheophyta</taxon>
        <taxon>Spermatophyta</taxon>
        <taxon>Magnoliopsida</taxon>
        <taxon>Liliopsida</taxon>
        <taxon>Araceae</taxon>
        <taxon>Pothoideae</taxon>
        <taxon>Potheae</taxon>
        <taxon>Anthurium</taxon>
    </lineage>
</organism>
<protein>
    <submittedName>
        <fullName evidence="2">DNA-directed RNA polymerase subunit beta</fullName>
    </submittedName>
</protein>
<keyword evidence="2" id="KW-0240">DNA-directed RNA polymerase</keyword>
<feature type="compositionally biased region" description="Basic and acidic residues" evidence="1">
    <location>
        <begin position="111"/>
        <end position="124"/>
    </location>
</feature>
<feature type="region of interest" description="Disordered" evidence="1">
    <location>
        <begin position="76"/>
        <end position="128"/>
    </location>
</feature>
<dbReference type="GO" id="GO:0000428">
    <property type="term" value="C:DNA-directed RNA polymerase complex"/>
    <property type="evidence" value="ECO:0007669"/>
    <property type="project" value="UniProtKB-KW"/>
</dbReference>
<dbReference type="AlphaFoldDB" id="A0A1D1Z8B3"/>
<keyword evidence="2" id="KW-0804">Transcription</keyword>
<dbReference type="EMBL" id="GDJX01004820">
    <property type="protein sequence ID" value="JAT63116.1"/>
    <property type="molecule type" value="Transcribed_RNA"/>
</dbReference>
<evidence type="ECO:0000313" key="2">
    <source>
        <dbReference type="EMBL" id="JAT63116.1"/>
    </source>
</evidence>
<proteinExistence type="predicted"/>